<evidence type="ECO:0000259" key="2">
    <source>
        <dbReference type="PROSITE" id="PS51707"/>
    </source>
</evidence>
<name>A0A379DI84_9PORP</name>
<organism evidence="3 4">
    <name type="scientific">Porphyromonas macacae</name>
    <dbReference type="NCBI Taxonomy" id="28115"/>
    <lineage>
        <taxon>Bacteria</taxon>
        <taxon>Pseudomonadati</taxon>
        <taxon>Bacteroidota</taxon>
        <taxon>Bacteroidia</taxon>
        <taxon>Bacteroidales</taxon>
        <taxon>Porphyromonadaceae</taxon>
        <taxon>Porphyromonas</taxon>
    </lineage>
</organism>
<feature type="domain" description="CYTH" evidence="2">
    <location>
        <begin position="1"/>
        <end position="147"/>
    </location>
</feature>
<dbReference type="Pfam" id="PF01928">
    <property type="entry name" value="CYTH"/>
    <property type="match status" value="1"/>
</dbReference>
<dbReference type="Proteomes" id="UP000254263">
    <property type="component" value="Unassembled WGS sequence"/>
</dbReference>
<dbReference type="PANTHER" id="PTHR40114">
    <property type="entry name" value="SLR0698 PROTEIN"/>
    <property type="match status" value="1"/>
</dbReference>
<dbReference type="EMBL" id="UGTI01000001">
    <property type="protein sequence ID" value="SUB77717.1"/>
    <property type="molecule type" value="Genomic_DNA"/>
</dbReference>
<dbReference type="InterPro" id="IPR023577">
    <property type="entry name" value="CYTH_domain"/>
</dbReference>
<dbReference type="CDD" id="cd07891">
    <property type="entry name" value="CYTH-like_CthTTM-like_1"/>
    <property type="match status" value="1"/>
</dbReference>
<dbReference type="Gene3D" id="2.40.320.10">
    <property type="entry name" value="Hypothetical Protein Pfu-838710-001"/>
    <property type="match status" value="1"/>
</dbReference>
<proteinExistence type="predicted"/>
<dbReference type="PANTHER" id="PTHR40114:SF1">
    <property type="entry name" value="SLR0698 PROTEIN"/>
    <property type="match status" value="1"/>
</dbReference>
<sequence length="161" mass="18450">MEIEHKFLVNDTGFLADATTSFRISQGYLSESSPTLRIRIAGQRAFLTVKSPSIDGGLSRHEWEYEIPVQEARQMLPLCKGHVIEKTRYIVPYKDKTWEVDIFHGRYEGLAVAELEVVGADEYFDLPPWAGTEVTGDKRYYNAYMAKYNDTPIPLKINIDK</sequence>
<evidence type="ECO:0000313" key="4">
    <source>
        <dbReference type="Proteomes" id="UP000254263"/>
    </source>
</evidence>
<evidence type="ECO:0000313" key="3">
    <source>
        <dbReference type="EMBL" id="SUB77717.1"/>
    </source>
</evidence>
<dbReference type="AlphaFoldDB" id="A0A379DI84"/>
<dbReference type="RefSeq" id="WP_018360440.1">
    <property type="nucleotide sequence ID" value="NZ_UGTI01000001.1"/>
</dbReference>
<feature type="active site" description="Proton acceptor" evidence="1">
    <location>
        <position position="28"/>
    </location>
</feature>
<protein>
    <submittedName>
        <fullName evidence="3">Uncharacterized protein conserved in bacteria</fullName>
    </submittedName>
</protein>
<evidence type="ECO:0000256" key="1">
    <source>
        <dbReference type="PIRSR" id="PIRSR016487-1"/>
    </source>
</evidence>
<dbReference type="PIRSF" id="PIRSF016487">
    <property type="entry name" value="CYTH_UCP016487"/>
    <property type="match status" value="1"/>
</dbReference>
<dbReference type="InterPro" id="IPR012042">
    <property type="entry name" value="NeuTTM/CthTTM-like"/>
</dbReference>
<gene>
    <name evidence="3" type="ORF">NCTC13100_00856</name>
</gene>
<dbReference type="InterPro" id="IPR033469">
    <property type="entry name" value="CYTH-like_dom_sf"/>
</dbReference>
<accession>A0A379DI84</accession>
<dbReference type="SUPFAM" id="SSF55154">
    <property type="entry name" value="CYTH-like phosphatases"/>
    <property type="match status" value="1"/>
</dbReference>
<reference evidence="3 4" key="1">
    <citation type="submission" date="2018-06" db="EMBL/GenBank/DDBJ databases">
        <authorList>
            <consortium name="Pathogen Informatics"/>
            <person name="Doyle S."/>
        </authorList>
    </citation>
    <scope>NUCLEOTIDE SEQUENCE [LARGE SCALE GENOMIC DNA]</scope>
    <source>
        <strain evidence="3 4">NCTC13100</strain>
    </source>
</reference>
<dbReference type="SMART" id="SM01118">
    <property type="entry name" value="CYTH"/>
    <property type="match status" value="1"/>
</dbReference>
<dbReference type="PROSITE" id="PS51707">
    <property type="entry name" value="CYTH"/>
    <property type="match status" value="1"/>
</dbReference>